<name>X6LBU6_RETFI</name>
<dbReference type="EMBL" id="ASPP01045187">
    <property type="protein sequence ID" value="ETN99003.1"/>
    <property type="molecule type" value="Genomic_DNA"/>
</dbReference>
<evidence type="ECO:0000313" key="2">
    <source>
        <dbReference type="EMBL" id="ETN99003.1"/>
    </source>
</evidence>
<evidence type="ECO:0000256" key="1">
    <source>
        <dbReference type="SAM" id="MobiDB-lite"/>
    </source>
</evidence>
<organism evidence="2 3">
    <name type="scientific">Reticulomyxa filosa</name>
    <dbReference type="NCBI Taxonomy" id="46433"/>
    <lineage>
        <taxon>Eukaryota</taxon>
        <taxon>Sar</taxon>
        <taxon>Rhizaria</taxon>
        <taxon>Retaria</taxon>
        <taxon>Foraminifera</taxon>
        <taxon>Monothalamids</taxon>
        <taxon>Reticulomyxidae</taxon>
        <taxon>Reticulomyxa</taxon>
    </lineage>
</organism>
<sequence>MKDKIWSQCKITLPMKISSPFAILSDGNTNVHAIGGFDANYGTQKMHVSVNVEELFEKSELLKLPEMYRRIIELKNEITKIKLERPHKISIKKERLNEDEKENKENGIEWNELE</sequence>
<comment type="caution">
    <text evidence="2">The sequence shown here is derived from an EMBL/GenBank/DDBJ whole genome shotgun (WGS) entry which is preliminary data.</text>
</comment>
<reference evidence="2 3" key="1">
    <citation type="journal article" date="2013" name="Curr. Biol.">
        <title>The Genome of the Foraminiferan Reticulomyxa filosa.</title>
        <authorList>
            <person name="Glockner G."/>
            <person name="Hulsmann N."/>
            <person name="Schleicher M."/>
            <person name="Noegel A.A."/>
            <person name="Eichinger L."/>
            <person name="Gallinger C."/>
            <person name="Pawlowski J."/>
            <person name="Sierra R."/>
            <person name="Euteneuer U."/>
            <person name="Pillet L."/>
            <person name="Moustafa A."/>
            <person name="Platzer M."/>
            <person name="Groth M."/>
            <person name="Szafranski K."/>
            <person name="Schliwa M."/>
        </authorList>
    </citation>
    <scope>NUCLEOTIDE SEQUENCE [LARGE SCALE GENOMIC DNA]</scope>
</reference>
<evidence type="ECO:0000313" key="3">
    <source>
        <dbReference type="Proteomes" id="UP000023152"/>
    </source>
</evidence>
<dbReference type="Proteomes" id="UP000023152">
    <property type="component" value="Unassembled WGS sequence"/>
</dbReference>
<feature type="region of interest" description="Disordered" evidence="1">
    <location>
        <begin position="93"/>
        <end position="114"/>
    </location>
</feature>
<feature type="compositionally biased region" description="Basic and acidic residues" evidence="1">
    <location>
        <begin position="93"/>
        <end position="107"/>
    </location>
</feature>
<dbReference type="AlphaFoldDB" id="X6LBU6"/>
<accession>X6LBU6</accession>
<proteinExistence type="predicted"/>
<protein>
    <submittedName>
        <fullName evidence="2">Uncharacterized protein</fullName>
    </submittedName>
</protein>
<gene>
    <name evidence="2" type="ORF">RFI_38484</name>
</gene>
<keyword evidence="3" id="KW-1185">Reference proteome</keyword>